<keyword evidence="1" id="KW-0732">Signal</keyword>
<reference evidence="2 3" key="1">
    <citation type="submission" date="2018-03" db="EMBL/GenBank/DDBJ databases">
        <title>Genomic Encyclopedia of Type Strains, Phase III (KMG-III): the genomes of soil and plant-associated and newly described type strains.</title>
        <authorList>
            <person name="Whitman W."/>
        </authorList>
    </citation>
    <scope>NUCLEOTIDE SEQUENCE [LARGE SCALE GENOMIC DNA]</scope>
    <source>
        <strain evidence="2 3">CGMCC 4.7067</strain>
    </source>
</reference>
<accession>A0A2T0UDR4</accession>
<dbReference type="RefSeq" id="WP_219926947.1">
    <property type="nucleotide sequence ID" value="NZ_PVTJ01000011.1"/>
</dbReference>
<protein>
    <recommendedName>
        <fullName evidence="4">Matrixin</fullName>
    </recommendedName>
</protein>
<dbReference type="SUPFAM" id="SSF55486">
    <property type="entry name" value="Metalloproteases ('zincins'), catalytic domain"/>
    <property type="match status" value="1"/>
</dbReference>
<dbReference type="Gene3D" id="3.40.390.10">
    <property type="entry name" value="Collagenase (Catalytic Domain)"/>
    <property type="match status" value="1"/>
</dbReference>
<gene>
    <name evidence="2" type="ORF">B0I28_111104</name>
</gene>
<proteinExistence type="predicted"/>
<feature type="chain" id="PRO_5015437108" description="Matrixin" evidence="1">
    <location>
        <begin position="34"/>
        <end position="217"/>
    </location>
</feature>
<name>A0A2T0UDR4_9ACTN</name>
<dbReference type="EMBL" id="PVTJ01000011">
    <property type="protein sequence ID" value="PRY55998.1"/>
    <property type="molecule type" value="Genomic_DNA"/>
</dbReference>
<feature type="signal peptide" evidence="1">
    <location>
        <begin position="1"/>
        <end position="33"/>
    </location>
</feature>
<evidence type="ECO:0000313" key="2">
    <source>
        <dbReference type="EMBL" id="PRY55998.1"/>
    </source>
</evidence>
<organism evidence="2 3">
    <name type="scientific">Glycomyces artemisiae</name>
    <dbReference type="NCBI Taxonomy" id="1076443"/>
    <lineage>
        <taxon>Bacteria</taxon>
        <taxon>Bacillati</taxon>
        <taxon>Actinomycetota</taxon>
        <taxon>Actinomycetes</taxon>
        <taxon>Glycomycetales</taxon>
        <taxon>Glycomycetaceae</taxon>
        <taxon>Glycomyces</taxon>
    </lineage>
</organism>
<dbReference type="Proteomes" id="UP000238176">
    <property type="component" value="Unassembled WGS sequence"/>
</dbReference>
<evidence type="ECO:0008006" key="4">
    <source>
        <dbReference type="Google" id="ProtNLM"/>
    </source>
</evidence>
<dbReference type="GO" id="GO:0008237">
    <property type="term" value="F:metallopeptidase activity"/>
    <property type="evidence" value="ECO:0007669"/>
    <property type="project" value="InterPro"/>
</dbReference>
<keyword evidence="3" id="KW-1185">Reference proteome</keyword>
<sequence length="217" mass="23138">MSIPSIRRLSVKAVCLSAAVVTTVAVTAGVAWAAYTDNMYPTQYEQSGCFSESGPDGQVSCQTDNATLTYYMDGAGTNMLETEDRNVVISVMNTVYGPTDFSVSLDTSPEFSGSAETDIVYEESAVGMSESADGVTFCNNAASTLKCDQQYIRIRGGGHYVKGLTCHETGHAVGLLHGNKSSPMRSNTDEQLGCMETPTSDEEGLQANNIENINATY</sequence>
<comment type="caution">
    <text evidence="2">The sequence shown here is derived from an EMBL/GenBank/DDBJ whole genome shotgun (WGS) entry which is preliminary data.</text>
</comment>
<evidence type="ECO:0000256" key="1">
    <source>
        <dbReference type="SAM" id="SignalP"/>
    </source>
</evidence>
<evidence type="ECO:0000313" key="3">
    <source>
        <dbReference type="Proteomes" id="UP000238176"/>
    </source>
</evidence>
<dbReference type="InterPro" id="IPR024079">
    <property type="entry name" value="MetalloPept_cat_dom_sf"/>
</dbReference>
<dbReference type="AlphaFoldDB" id="A0A2T0UDR4"/>